<sequence>MAPPVSVAHVEANLAVLTCAKSPATLKSDFDIDLQIQAHVHSQELVDITPVPAWKRTAEERLMSEDDARGYRMSRNLPNYMGMPWIVAHGRTLRTHVEYRSILDPSLLDPPSNIRIQRAPPRVGIPWHFGPPRGGNCARQLGKSTVLNAFADAVALGQVDILECAAQSPLVLQPGQEYSFDELFDKNDFPYEQVDGRCCLAHYDKHEERRKRSRGKITNYVKRYKARFFRRRQASLKIKPRLKKLSRKSSTACVVGGALSSPSRASASGSMSSLDVVADGMDAPASSPSSASTSESVAPLDLAADAVDAPASSGWGLPVAEWEVTSTSGWSHTTNGWESPSTGTWGLSWGSSSVESGWEPPFGGWWGEDTSVAGNMQDSEGASGSGSHV</sequence>
<evidence type="ECO:0000313" key="3">
    <source>
        <dbReference type="Proteomes" id="UP000320762"/>
    </source>
</evidence>
<evidence type="ECO:0000256" key="1">
    <source>
        <dbReference type="SAM" id="MobiDB-lite"/>
    </source>
</evidence>
<protein>
    <submittedName>
        <fullName evidence="2">Uncharacterized protein</fullName>
    </submittedName>
</protein>
<dbReference type="OrthoDB" id="10644207at2759"/>
<dbReference type="EMBL" id="VDMD01000001">
    <property type="protein sequence ID" value="TRM70510.1"/>
    <property type="molecule type" value="Genomic_DNA"/>
</dbReference>
<feature type="region of interest" description="Disordered" evidence="1">
    <location>
        <begin position="366"/>
        <end position="389"/>
    </location>
</feature>
<feature type="compositionally biased region" description="Polar residues" evidence="1">
    <location>
        <begin position="372"/>
        <end position="389"/>
    </location>
</feature>
<name>A0A550D0E4_9AGAR</name>
<reference evidence="2 3" key="1">
    <citation type="journal article" date="2019" name="New Phytol.">
        <title>Comparative genomics reveals unique wood-decay strategies and fruiting body development in the Schizophyllaceae.</title>
        <authorList>
            <person name="Almasi E."/>
            <person name="Sahu N."/>
            <person name="Krizsan K."/>
            <person name="Balint B."/>
            <person name="Kovacs G.M."/>
            <person name="Kiss B."/>
            <person name="Cseklye J."/>
            <person name="Drula E."/>
            <person name="Henrissat B."/>
            <person name="Nagy I."/>
            <person name="Chovatia M."/>
            <person name="Adam C."/>
            <person name="LaButti K."/>
            <person name="Lipzen A."/>
            <person name="Riley R."/>
            <person name="Grigoriev I.V."/>
            <person name="Nagy L.G."/>
        </authorList>
    </citation>
    <scope>NUCLEOTIDE SEQUENCE [LARGE SCALE GENOMIC DNA]</scope>
    <source>
        <strain evidence="2 3">NL-1724</strain>
    </source>
</reference>
<evidence type="ECO:0000313" key="2">
    <source>
        <dbReference type="EMBL" id="TRM70510.1"/>
    </source>
</evidence>
<comment type="caution">
    <text evidence="2">The sequence shown here is derived from an EMBL/GenBank/DDBJ whole genome shotgun (WGS) entry which is preliminary data.</text>
</comment>
<dbReference type="Proteomes" id="UP000320762">
    <property type="component" value="Unassembled WGS sequence"/>
</dbReference>
<dbReference type="AlphaFoldDB" id="A0A550D0E4"/>
<accession>A0A550D0E4</accession>
<proteinExistence type="predicted"/>
<gene>
    <name evidence="2" type="ORF">BD626DRAFT_625674</name>
</gene>
<keyword evidence="3" id="KW-1185">Reference proteome</keyword>
<organism evidence="2 3">
    <name type="scientific">Schizophyllum amplum</name>
    <dbReference type="NCBI Taxonomy" id="97359"/>
    <lineage>
        <taxon>Eukaryota</taxon>
        <taxon>Fungi</taxon>
        <taxon>Dikarya</taxon>
        <taxon>Basidiomycota</taxon>
        <taxon>Agaricomycotina</taxon>
        <taxon>Agaricomycetes</taxon>
        <taxon>Agaricomycetidae</taxon>
        <taxon>Agaricales</taxon>
        <taxon>Schizophyllaceae</taxon>
        <taxon>Schizophyllum</taxon>
    </lineage>
</organism>